<keyword evidence="4 7" id="KW-0812">Transmembrane</keyword>
<dbReference type="EMBL" id="CP027850">
    <property type="protein sequence ID" value="AVQ00485.1"/>
    <property type="molecule type" value="Genomic_DNA"/>
</dbReference>
<protein>
    <recommendedName>
        <fullName evidence="7">UPF0056 membrane protein</fullName>
    </recommendedName>
</protein>
<feature type="transmembrane region" description="Helical" evidence="7">
    <location>
        <begin position="122"/>
        <end position="145"/>
    </location>
</feature>
<evidence type="ECO:0000256" key="3">
    <source>
        <dbReference type="ARBA" id="ARBA00022475"/>
    </source>
</evidence>
<evidence type="ECO:0000256" key="4">
    <source>
        <dbReference type="ARBA" id="ARBA00022692"/>
    </source>
</evidence>
<feature type="transmembrane region" description="Helical" evidence="7">
    <location>
        <begin position="151"/>
        <end position="178"/>
    </location>
</feature>
<dbReference type="InterPro" id="IPR002771">
    <property type="entry name" value="Multi_antbiot-R_MarC"/>
</dbReference>
<feature type="transmembrane region" description="Helical" evidence="7">
    <location>
        <begin position="190"/>
        <end position="211"/>
    </location>
</feature>
<dbReference type="PANTHER" id="PTHR33508">
    <property type="entry name" value="UPF0056 MEMBRANE PROTEIN YHCE"/>
    <property type="match status" value="1"/>
</dbReference>
<sequence length="237" mass="25013">MTEAKLAVNFFVALFALIDPIGNVPLFAAATLGAAAAGRRMVAVYIGLFMTAFLIFFYFTGVGLLAFFGISMPAFRIAGGIILFILGLDMVRDDFTTMFADAAEGVEDQSPRAYARQRFERLIVPFAMPLLIGPGAISTVIIYAAEAKPLGLAGAGIGVAVIVAVSLVVVAAFWAAPLISRVLGRIGMSIVVRVLGLILCALAVQFVMMGVGDATRGLIRGDAQNPYAEKAPYAEKK</sequence>
<dbReference type="Pfam" id="PF01914">
    <property type="entry name" value="MarC"/>
    <property type="match status" value="1"/>
</dbReference>
<evidence type="ECO:0000313" key="8">
    <source>
        <dbReference type="EMBL" id="AVQ00485.1"/>
    </source>
</evidence>
<comment type="similarity">
    <text evidence="2 7">Belongs to the UPF0056 (MarC) family.</text>
</comment>
<name>A0ABN5IN85_9CAUL</name>
<dbReference type="Proteomes" id="UP000240527">
    <property type="component" value="Chromosome"/>
</dbReference>
<keyword evidence="3" id="KW-1003">Cell membrane</keyword>
<evidence type="ECO:0000256" key="2">
    <source>
        <dbReference type="ARBA" id="ARBA00009784"/>
    </source>
</evidence>
<dbReference type="PANTHER" id="PTHR33508:SF1">
    <property type="entry name" value="UPF0056 MEMBRANE PROTEIN YHCE"/>
    <property type="match status" value="1"/>
</dbReference>
<keyword evidence="6 7" id="KW-0472">Membrane</keyword>
<reference evidence="8 9" key="1">
    <citation type="journal article" date="2015" name="Biotechnol. Bioeng.">
        <title>Genome sequence and phenotypic characterization of Caulobacter segnis.</title>
        <authorList>
            <person name="Patel S."/>
            <person name="Fletcher B."/>
            <person name="Scott D.C."/>
            <person name="Ely B."/>
        </authorList>
    </citation>
    <scope>NUCLEOTIDE SEQUENCE [LARGE SCALE GENOMIC DNA]</scope>
    <source>
        <strain evidence="8 9">TK0059</strain>
    </source>
</reference>
<comment type="subcellular location">
    <subcellularLocation>
        <location evidence="1 7">Cell membrane</location>
        <topology evidence="1 7">Multi-pass membrane protein</topology>
    </subcellularLocation>
</comment>
<keyword evidence="5 7" id="KW-1133">Transmembrane helix</keyword>
<feature type="transmembrane region" description="Helical" evidence="7">
    <location>
        <begin position="65"/>
        <end position="88"/>
    </location>
</feature>
<feature type="transmembrane region" description="Helical" evidence="7">
    <location>
        <begin position="6"/>
        <end position="30"/>
    </location>
</feature>
<evidence type="ECO:0000256" key="7">
    <source>
        <dbReference type="RuleBase" id="RU362048"/>
    </source>
</evidence>
<dbReference type="RefSeq" id="WP_013077307.1">
    <property type="nucleotide sequence ID" value="NZ_CP027850.1"/>
</dbReference>
<evidence type="ECO:0000313" key="9">
    <source>
        <dbReference type="Proteomes" id="UP000240527"/>
    </source>
</evidence>
<organism evidence="8 9">
    <name type="scientific">Caulobacter segnis</name>
    <dbReference type="NCBI Taxonomy" id="88688"/>
    <lineage>
        <taxon>Bacteria</taxon>
        <taxon>Pseudomonadati</taxon>
        <taxon>Pseudomonadota</taxon>
        <taxon>Alphaproteobacteria</taxon>
        <taxon>Caulobacterales</taxon>
        <taxon>Caulobacteraceae</taxon>
        <taxon>Caulobacter</taxon>
    </lineage>
</organism>
<evidence type="ECO:0000256" key="6">
    <source>
        <dbReference type="ARBA" id="ARBA00023136"/>
    </source>
</evidence>
<accession>A0ABN5IN85</accession>
<gene>
    <name evidence="8" type="ORF">B7G68_00545</name>
</gene>
<evidence type="ECO:0000256" key="5">
    <source>
        <dbReference type="ARBA" id="ARBA00022989"/>
    </source>
</evidence>
<feature type="transmembrane region" description="Helical" evidence="7">
    <location>
        <begin position="42"/>
        <end position="59"/>
    </location>
</feature>
<dbReference type="NCBIfam" id="TIGR00427">
    <property type="entry name" value="NAAT family transporter"/>
    <property type="match status" value="1"/>
</dbReference>
<evidence type="ECO:0000256" key="1">
    <source>
        <dbReference type="ARBA" id="ARBA00004651"/>
    </source>
</evidence>
<proteinExistence type="inferred from homology"/>
<keyword evidence="9" id="KW-1185">Reference proteome</keyword>